<dbReference type="EMBL" id="JAMZIH010007190">
    <property type="protein sequence ID" value="KAJ1673251.1"/>
    <property type="molecule type" value="Genomic_DNA"/>
</dbReference>
<keyword evidence="2" id="KW-1185">Reference proteome</keyword>
<gene>
    <name evidence="1" type="ORF">EV182_005606</name>
</gene>
<protein>
    <submittedName>
        <fullName evidence="1">Uncharacterized protein</fullName>
    </submittedName>
</protein>
<evidence type="ECO:0000313" key="2">
    <source>
        <dbReference type="Proteomes" id="UP001145114"/>
    </source>
</evidence>
<dbReference type="Proteomes" id="UP001145114">
    <property type="component" value="Unassembled WGS sequence"/>
</dbReference>
<name>A0ACC1HAD3_9FUNG</name>
<evidence type="ECO:0000313" key="1">
    <source>
        <dbReference type="EMBL" id="KAJ1673251.1"/>
    </source>
</evidence>
<organism evidence="1 2">
    <name type="scientific">Spiromyces aspiralis</name>
    <dbReference type="NCBI Taxonomy" id="68401"/>
    <lineage>
        <taxon>Eukaryota</taxon>
        <taxon>Fungi</taxon>
        <taxon>Fungi incertae sedis</taxon>
        <taxon>Zoopagomycota</taxon>
        <taxon>Kickxellomycotina</taxon>
        <taxon>Kickxellomycetes</taxon>
        <taxon>Kickxellales</taxon>
        <taxon>Kickxellaceae</taxon>
        <taxon>Spiromyces</taxon>
    </lineage>
</organism>
<feature type="non-terminal residue" evidence="1">
    <location>
        <position position="1"/>
    </location>
</feature>
<comment type="caution">
    <text evidence="1">The sequence shown here is derived from an EMBL/GenBank/DDBJ whole genome shotgun (WGS) entry which is preliminary data.</text>
</comment>
<proteinExistence type="predicted"/>
<reference evidence="1" key="1">
    <citation type="submission" date="2022-06" db="EMBL/GenBank/DDBJ databases">
        <title>Phylogenomic reconstructions and comparative analyses of Kickxellomycotina fungi.</title>
        <authorList>
            <person name="Reynolds N.K."/>
            <person name="Stajich J.E."/>
            <person name="Barry K."/>
            <person name="Grigoriev I.V."/>
            <person name="Crous P."/>
            <person name="Smith M.E."/>
        </authorList>
    </citation>
    <scope>NUCLEOTIDE SEQUENCE</scope>
    <source>
        <strain evidence="1">RSA 2271</strain>
    </source>
</reference>
<sequence>SMYPTDIKPQYEEKTGLSHRVSRLNPWWNQKDVDIHARFEKAMQITGDELVERVKYYAFSWLPARSIVKEAFESRRSKADPSGHIMVLEPYCPWKEGLFELEKQEEREGGKECQVLYIIYQDEAGNWRVQAIPEMPDSFVSRRPLPEAWRGLRDEQLSAEAGIEDCIFVHAAGFIGGNKSKEGAISMAKKALEM</sequence>
<accession>A0ACC1HAD3</accession>